<dbReference type="GO" id="GO:0051607">
    <property type="term" value="P:defense response to virus"/>
    <property type="evidence" value="ECO:0007669"/>
    <property type="project" value="UniProtKB-KW"/>
</dbReference>
<dbReference type="CDD" id="cd09756">
    <property type="entry name" value="Cas5_I-E"/>
    <property type="match status" value="1"/>
</dbReference>
<dbReference type="InterPro" id="IPR010147">
    <property type="entry name" value="CRISPR-assoc_prot_CasD"/>
</dbReference>
<dbReference type="GO" id="GO:0043571">
    <property type="term" value="P:maintenance of CRISPR repeat elements"/>
    <property type="evidence" value="ECO:0007669"/>
    <property type="project" value="InterPro"/>
</dbReference>
<gene>
    <name evidence="2" type="ORF">PEPNEM18_00872</name>
</gene>
<sequence>MKTILLKLAGPMQSYGTSSHFETRETDPHPSKSAIIGMVAAALGYRRSETEKIRALNRLKFAVRVDRVGELLKDYHIVERYKPTGKIDTTHVTYRYYLEDAIFVVALGSDDGALIEQIERAIESPYFQIYLGRRSLPPTYDFYLETVKSDPIEALRNYPLQDRRSKNKEETVTLYGDLDLMPSRASRLRNDHVLSFDPRGRTFGFRGEGSMEIKLNTKEHDAFGAV</sequence>
<reference evidence="2 3" key="1">
    <citation type="submission" date="2020-06" db="EMBL/GenBank/DDBJ databases">
        <authorList>
            <person name="Criscuolo A."/>
        </authorList>
    </citation>
    <scope>NUCLEOTIDE SEQUENCE [LARGE SCALE GENOMIC DNA]</scope>
    <source>
        <strain evidence="2">1804121828</strain>
    </source>
</reference>
<proteinExistence type="predicted"/>
<dbReference type="GO" id="GO:0003723">
    <property type="term" value="F:RNA binding"/>
    <property type="evidence" value="ECO:0007669"/>
    <property type="project" value="InterPro"/>
</dbReference>
<organism evidence="2 3">
    <name type="scientific">Aedoeadaptatus nemausensis</name>
    <dbReference type="NCBI Taxonomy" id="2582829"/>
    <lineage>
        <taxon>Bacteria</taxon>
        <taxon>Bacillati</taxon>
        <taxon>Bacillota</taxon>
        <taxon>Tissierellia</taxon>
        <taxon>Tissierellales</taxon>
        <taxon>Peptoniphilaceae</taxon>
        <taxon>Aedoeadaptatus</taxon>
    </lineage>
</organism>
<dbReference type="InterPro" id="IPR021124">
    <property type="entry name" value="CRISPR-assoc_prot_Cas5"/>
</dbReference>
<dbReference type="NCBIfam" id="TIGR02593">
    <property type="entry name" value="CRISPR_cas5"/>
    <property type="match status" value="1"/>
</dbReference>
<dbReference type="Proteomes" id="UP000586454">
    <property type="component" value="Unassembled WGS sequence"/>
</dbReference>
<dbReference type="Pfam" id="PF09704">
    <property type="entry name" value="Cas_Cas5d"/>
    <property type="match status" value="1"/>
</dbReference>
<evidence type="ECO:0000313" key="2">
    <source>
        <dbReference type="EMBL" id="CAC9930267.1"/>
    </source>
</evidence>
<dbReference type="InterPro" id="IPR013422">
    <property type="entry name" value="CRISPR-assoc_prot_Cas5_N"/>
</dbReference>
<dbReference type="RefSeq" id="WP_246285895.1">
    <property type="nucleotide sequence ID" value="NZ_CAIJCS010000018.1"/>
</dbReference>
<protein>
    <submittedName>
        <fullName evidence="2">CRISPR system CASCADE complex protein CasD</fullName>
    </submittedName>
</protein>
<evidence type="ECO:0000256" key="1">
    <source>
        <dbReference type="ARBA" id="ARBA00023118"/>
    </source>
</evidence>
<dbReference type="EMBL" id="CAIJCS010000018">
    <property type="protein sequence ID" value="CAC9930267.1"/>
    <property type="molecule type" value="Genomic_DNA"/>
</dbReference>
<comment type="caution">
    <text evidence="2">The sequence shown here is derived from an EMBL/GenBank/DDBJ whole genome shotgun (WGS) entry which is preliminary data.</text>
</comment>
<dbReference type="AlphaFoldDB" id="A0A6V6Y2X1"/>
<dbReference type="Gene3D" id="3.30.70.2660">
    <property type="match status" value="1"/>
</dbReference>
<keyword evidence="1" id="KW-0051">Antiviral defense</keyword>
<dbReference type="NCBIfam" id="TIGR01868">
    <property type="entry name" value="casD_Cas5e"/>
    <property type="match status" value="1"/>
</dbReference>
<evidence type="ECO:0000313" key="3">
    <source>
        <dbReference type="Proteomes" id="UP000586454"/>
    </source>
</evidence>
<name>A0A6V6Y2X1_9FIRM</name>
<accession>A0A6V6Y2X1</accession>
<keyword evidence="3" id="KW-1185">Reference proteome</keyword>